<dbReference type="InterPro" id="IPR000682">
    <property type="entry name" value="PCMT"/>
</dbReference>
<dbReference type="Gene3D" id="3.40.50.150">
    <property type="entry name" value="Vaccinia Virus protein VP39"/>
    <property type="match status" value="1"/>
</dbReference>
<name>A0A6J2K5G2_BOMMA</name>
<feature type="compositionally biased region" description="Basic residues" evidence="2">
    <location>
        <begin position="587"/>
        <end position="596"/>
    </location>
</feature>
<evidence type="ECO:0000256" key="2">
    <source>
        <dbReference type="SAM" id="MobiDB-lite"/>
    </source>
</evidence>
<organism evidence="3 4">
    <name type="scientific">Bombyx mandarina</name>
    <name type="common">Wild silk moth</name>
    <name type="synonym">Wild silkworm</name>
    <dbReference type="NCBI Taxonomy" id="7092"/>
    <lineage>
        <taxon>Eukaryota</taxon>
        <taxon>Metazoa</taxon>
        <taxon>Ecdysozoa</taxon>
        <taxon>Arthropoda</taxon>
        <taxon>Hexapoda</taxon>
        <taxon>Insecta</taxon>
        <taxon>Pterygota</taxon>
        <taxon>Neoptera</taxon>
        <taxon>Endopterygota</taxon>
        <taxon>Lepidoptera</taxon>
        <taxon>Glossata</taxon>
        <taxon>Ditrysia</taxon>
        <taxon>Bombycoidea</taxon>
        <taxon>Bombycidae</taxon>
        <taxon>Bombycinae</taxon>
        <taxon>Bombyx</taxon>
    </lineage>
</organism>
<keyword evidence="3" id="KW-1185">Reference proteome</keyword>
<sequence>MGGAVSSGRDNNELIDNLMRGKYIRSAEVENVFRALDRADYMSSEVRDQAYKDLAWRNGSLHMSAPCIYSEVMEALELKTGLTFLNVGSGTGYLNTLVGLIIGTSGINHGIEVNSFVVDYSNKKLSHFIENSPTLDEFDFCEPKFFCGNGLCLAPLQSTYDRVYCGAGCPYEYQNYFKQLIKVGGILVMPLNDNLIQVKRVSPTEWTTKNLLHVSFASLKVPTKEESTEHVKLDELCPVRLQALSRGAVRNTVRAVLVQRRAELRTVSAGPPPRGRRVPRRIRIPFDDSDAEELNSLHDLDRESGANEMNALLNLVLSMGQNRVAGALRFDSIDASNTSEEEGDRRASGRSGGEEDSGENEQRAEGNEQGDEPPAEGQPSQLELCREIVMFQFRGSRARAPAVDSTQARRSSSRSNSSDRASDSGGNNENDAGNQKPNPSPEKTKESKFKKLRTGSGTSDAEPEPGTSQTVQTESAKTEAAKTDEESSTKQEKIENSVSHSSDADESLVKDSLSTEMEWEEGGKDGSSDEEDTSKDFDKKRQKLDSGIGEENSPGGSSPEKTEPRSDGSDAVQSDRSLEEDDDHQRARPRRPKRSHRDVETRSSSSSSSSEEEIPRKVDRATKKKRRACHAALDVRRLRLSLLLRRELYALPLPPALRHYVNYGRTPPA</sequence>
<dbReference type="SUPFAM" id="SSF53335">
    <property type="entry name" value="S-adenosyl-L-methionine-dependent methyltransferases"/>
    <property type="match status" value="1"/>
</dbReference>
<dbReference type="GeneID" id="114247450"/>
<dbReference type="PANTHER" id="PTHR11579">
    <property type="entry name" value="PROTEIN-L-ISOASPARTATE O-METHYLTRANSFERASE"/>
    <property type="match status" value="1"/>
</dbReference>
<feature type="compositionally biased region" description="Polar residues" evidence="2">
    <location>
        <begin position="466"/>
        <end position="475"/>
    </location>
</feature>
<dbReference type="AlphaFoldDB" id="A0A6J2K5G2"/>
<gene>
    <name evidence="4" type="primary">LOC114247450</name>
</gene>
<protein>
    <submittedName>
        <fullName evidence="4">Uncharacterized protein LOC114247450</fullName>
    </submittedName>
</protein>
<accession>A0A6J2K5G2</accession>
<reference evidence="4" key="1">
    <citation type="submission" date="2025-08" db="UniProtKB">
        <authorList>
            <consortium name="RefSeq"/>
        </authorList>
    </citation>
    <scope>IDENTIFICATION</scope>
    <source>
        <tissue evidence="4">Silk gland</tissue>
    </source>
</reference>
<dbReference type="Proteomes" id="UP000504629">
    <property type="component" value="Unplaced"/>
</dbReference>
<comment type="similarity">
    <text evidence="1">Belongs to the methyltransferase superfamily. L-isoaspartyl/D-aspartyl protein methyltransferase family.</text>
</comment>
<feature type="region of interest" description="Disordered" evidence="2">
    <location>
        <begin position="335"/>
        <end position="379"/>
    </location>
</feature>
<dbReference type="GO" id="GO:0004719">
    <property type="term" value="F:protein-L-isoaspartate (D-aspartate) O-methyltransferase activity"/>
    <property type="evidence" value="ECO:0007669"/>
    <property type="project" value="InterPro"/>
</dbReference>
<dbReference type="KEGG" id="bman:114247450"/>
<dbReference type="InterPro" id="IPR029063">
    <property type="entry name" value="SAM-dependent_MTases_sf"/>
</dbReference>
<dbReference type="OrthoDB" id="10257972at2759"/>
<dbReference type="RefSeq" id="XP_028036232.1">
    <property type="nucleotide sequence ID" value="XM_028180431.1"/>
</dbReference>
<dbReference type="PANTHER" id="PTHR11579:SF9">
    <property type="entry name" value="PROTEIN-L-ISOASPARTATE O-METHYLTRANSFERASE"/>
    <property type="match status" value="1"/>
</dbReference>
<feature type="region of interest" description="Disordered" evidence="2">
    <location>
        <begin position="397"/>
        <end position="627"/>
    </location>
</feature>
<evidence type="ECO:0000313" key="3">
    <source>
        <dbReference type="Proteomes" id="UP000504629"/>
    </source>
</evidence>
<proteinExistence type="inferred from homology"/>
<dbReference type="GO" id="GO:0005737">
    <property type="term" value="C:cytoplasm"/>
    <property type="evidence" value="ECO:0007669"/>
    <property type="project" value="TreeGrafter"/>
</dbReference>
<feature type="compositionally biased region" description="Low complexity" evidence="2">
    <location>
        <begin position="408"/>
        <end position="427"/>
    </location>
</feature>
<dbReference type="Pfam" id="PF01135">
    <property type="entry name" value="PCMT"/>
    <property type="match status" value="1"/>
</dbReference>
<feature type="compositionally biased region" description="Basic and acidic residues" evidence="2">
    <location>
        <begin position="476"/>
        <end position="495"/>
    </location>
</feature>
<evidence type="ECO:0000256" key="1">
    <source>
        <dbReference type="ARBA" id="ARBA00005369"/>
    </source>
</evidence>
<evidence type="ECO:0000313" key="4">
    <source>
        <dbReference type="RefSeq" id="XP_028036232.1"/>
    </source>
</evidence>
<feature type="compositionally biased region" description="Polar residues" evidence="2">
    <location>
        <begin position="428"/>
        <end position="437"/>
    </location>
</feature>